<sequence>MKALACLALLVALTGCGSSVAASPPPPSPTPSATEPEWKIDPSFNSTDLAYIELMIPMDDQLLRVLDLGQKQASAPALREFAGKVAAGHRAEVAQLIAIRTRSGLPIRNPHEGHDMPGMMTEPEIDALGKLSGPAFDQDFTKNLKEHLDQTTLLARSIANAGKDPETKKLGKTLIAGRTTQLKQLAAVS</sequence>
<gene>
    <name evidence="4" type="ORF">HDA39_000513</name>
</gene>
<protein>
    <submittedName>
        <fullName evidence="4">Uncharacterized protein (DUF305 family)</fullName>
    </submittedName>
</protein>
<dbReference type="AlphaFoldDB" id="A0A7W9J195"/>
<keyword evidence="5" id="KW-1185">Reference proteome</keyword>
<evidence type="ECO:0000313" key="5">
    <source>
        <dbReference type="Proteomes" id="UP000549971"/>
    </source>
</evidence>
<feature type="domain" description="DUF305" evidence="3">
    <location>
        <begin position="48"/>
        <end position="187"/>
    </location>
</feature>
<dbReference type="EMBL" id="JACHMY010000001">
    <property type="protein sequence ID" value="MBB5833779.1"/>
    <property type="molecule type" value="Genomic_DNA"/>
</dbReference>
<name>A0A7W9J195_9ACTN</name>
<accession>A0A7W9J195</accession>
<dbReference type="PROSITE" id="PS51257">
    <property type="entry name" value="PROKAR_LIPOPROTEIN"/>
    <property type="match status" value="1"/>
</dbReference>
<dbReference type="Pfam" id="PF03713">
    <property type="entry name" value="DUF305"/>
    <property type="match status" value="1"/>
</dbReference>
<proteinExistence type="predicted"/>
<keyword evidence="2" id="KW-0732">Signal</keyword>
<dbReference type="Gene3D" id="1.20.1260.10">
    <property type="match status" value="1"/>
</dbReference>
<evidence type="ECO:0000256" key="2">
    <source>
        <dbReference type="SAM" id="SignalP"/>
    </source>
</evidence>
<feature type="chain" id="PRO_5030828038" evidence="2">
    <location>
        <begin position="22"/>
        <end position="189"/>
    </location>
</feature>
<evidence type="ECO:0000256" key="1">
    <source>
        <dbReference type="SAM" id="MobiDB-lite"/>
    </source>
</evidence>
<comment type="caution">
    <text evidence="4">The sequence shown here is derived from an EMBL/GenBank/DDBJ whole genome shotgun (WGS) entry which is preliminary data.</text>
</comment>
<dbReference type="InterPro" id="IPR012347">
    <property type="entry name" value="Ferritin-like"/>
</dbReference>
<dbReference type="PANTHER" id="PTHR36933:SF1">
    <property type="entry name" value="SLL0788 PROTEIN"/>
    <property type="match status" value="1"/>
</dbReference>
<feature type="region of interest" description="Disordered" evidence="1">
    <location>
        <begin position="19"/>
        <end position="40"/>
    </location>
</feature>
<feature type="signal peptide" evidence="2">
    <location>
        <begin position="1"/>
        <end position="21"/>
    </location>
</feature>
<evidence type="ECO:0000313" key="4">
    <source>
        <dbReference type="EMBL" id="MBB5833779.1"/>
    </source>
</evidence>
<organism evidence="4 5">
    <name type="scientific">Kribbella italica</name>
    <dbReference type="NCBI Taxonomy" id="1540520"/>
    <lineage>
        <taxon>Bacteria</taxon>
        <taxon>Bacillati</taxon>
        <taxon>Actinomycetota</taxon>
        <taxon>Actinomycetes</taxon>
        <taxon>Propionibacteriales</taxon>
        <taxon>Kribbellaceae</taxon>
        <taxon>Kribbella</taxon>
    </lineage>
</organism>
<reference evidence="4 5" key="1">
    <citation type="submission" date="2020-08" db="EMBL/GenBank/DDBJ databases">
        <title>Sequencing the genomes of 1000 actinobacteria strains.</title>
        <authorList>
            <person name="Klenk H.-P."/>
        </authorList>
    </citation>
    <scope>NUCLEOTIDE SEQUENCE [LARGE SCALE GENOMIC DNA]</scope>
    <source>
        <strain evidence="4 5">DSM 28967</strain>
    </source>
</reference>
<dbReference type="RefSeq" id="WP_184793630.1">
    <property type="nucleotide sequence ID" value="NZ_JACHMY010000001.1"/>
</dbReference>
<dbReference type="InterPro" id="IPR005183">
    <property type="entry name" value="DUF305_CopM-like"/>
</dbReference>
<evidence type="ECO:0000259" key="3">
    <source>
        <dbReference type="Pfam" id="PF03713"/>
    </source>
</evidence>
<dbReference type="PANTHER" id="PTHR36933">
    <property type="entry name" value="SLL0788 PROTEIN"/>
    <property type="match status" value="1"/>
</dbReference>
<dbReference type="Proteomes" id="UP000549971">
    <property type="component" value="Unassembled WGS sequence"/>
</dbReference>